<dbReference type="GO" id="GO:0030286">
    <property type="term" value="C:dynein complex"/>
    <property type="evidence" value="ECO:0007669"/>
    <property type="project" value="InterPro"/>
</dbReference>
<protein>
    <submittedName>
        <fullName evidence="3">Cytoplasmic dynein 2 heavy chain 1</fullName>
    </submittedName>
</protein>
<dbReference type="EMBL" id="JABANO010000027">
    <property type="protein sequence ID" value="KAF4759564.1"/>
    <property type="molecule type" value="Genomic_DNA"/>
</dbReference>
<dbReference type="Pfam" id="PF12777">
    <property type="entry name" value="MT"/>
    <property type="match status" value="1"/>
</dbReference>
<evidence type="ECO:0000256" key="1">
    <source>
        <dbReference type="SAM" id="Coils"/>
    </source>
</evidence>
<dbReference type="GO" id="GO:0051959">
    <property type="term" value="F:dynein light intermediate chain binding"/>
    <property type="evidence" value="ECO:0007669"/>
    <property type="project" value="InterPro"/>
</dbReference>
<dbReference type="GO" id="GO:0045505">
    <property type="term" value="F:dynein intermediate chain binding"/>
    <property type="evidence" value="ECO:0007669"/>
    <property type="project" value="InterPro"/>
</dbReference>
<dbReference type="InterPro" id="IPR024743">
    <property type="entry name" value="Dynein_HC_stalk"/>
</dbReference>
<keyword evidence="4" id="KW-1185">Reference proteome</keyword>
<proteinExistence type="predicted"/>
<evidence type="ECO:0000313" key="4">
    <source>
        <dbReference type="Proteomes" id="UP000553632"/>
    </source>
</evidence>
<dbReference type="GO" id="GO:0007018">
    <property type="term" value="P:microtubule-based movement"/>
    <property type="evidence" value="ECO:0007669"/>
    <property type="project" value="InterPro"/>
</dbReference>
<sequence>MLVLSLDPTHPHFRDITSLNPGLFTRSTVLWIWAGWGRKSSLIVTSKALKSIVGGGGEAERLPYHKDLCEFTVEIHESTRSSQRYLWTLLKLWGAGFREHYERIGRERERLKKGLDKLKDMHEKVDDLAREARAKEEELSVKERMANDSLKGIENGLEESAKYKAEVEILDEKTRKDEENSQREHVRIENELAEIQPVLEEARKAVGSIRQDNLNEIRALKMPPEAIHDVLYGVLLLMGGSDSSWNAMKKFLSGAGVIQRVLNFDARKISLRSREEVERLLEERGRSFEDSVIRRASLAAAPLALWVKANVR</sequence>
<dbReference type="AlphaFoldDB" id="A0A7J6UQL2"/>
<reference evidence="3 4" key="1">
    <citation type="submission" date="2020-04" db="EMBL/GenBank/DDBJ databases">
        <title>Perkinsus olseni comparative genomics.</title>
        <authorList>
            <person name="Bogema D.R."/>
        </authorList>
    </citation>
    <scope>NUCLEOTIDE SEQUENCE [LARGE SCALE GENOMIC DNA]</scope>
    <source>
        <strain evidence="3 4">ATCC PRA-207</strain>
    </source>
</reference>
<feature type="domain" description="Dynein heavy chain coiled coil stalk" evidence="2">
    <location>
        <begin position="109"/>
        <end position="312"/>
    </location>
</feature>
<evidence type="ECO:0000313" key="3">
    <source>
        <dbReference type="EMBL" id="KAF4759564.1"/>
    </source>
</evidence>
<dbReference type="InterPro" id="IPR026983">
    <property type="entry name" value="DHC"/>
</dbReference>
<dbReference type="PANTHER" id="PTHR45703:SF22">
    <property type="entry name" value="DYNEIN CYTOPLASMIC 2 HEAVY CHAIN 1"/>
    <property type="match status" value="1"/>
</dbReference>
<dbReference type="Gene3D" id="1.20.920.20">
    <property type="match status" value="1"/>
</dbReference>
<name>A0A7J6UQL2_PEROL</name>
<dbReference type="Proteomes" id="UP000553632">
    <property type="component" value="Unassembled WGS sequence"/>
</dbReference>
<organism evidence="3 4">
    <name type="scientific">Perkinsus olseni</name>
    <name type="common">Perkinsus atlanticus</name>
    <dbReference type="NCBI Taxonomy" id="32597"/>
    <lineage>
        <taxon>Eukaryota</taxon>
        <taxon>Sar</taxon>
        <taxon>Alveolata</taxon>
        <taxon>Perkinsozoa</taxon>
        <taxon>Perkinsea</taxon>
        <taxon>Perkinsida</taxon>
        <taxon>Perkinsidae</taxon>
        <taxon>Perkinsus</taxon>
    </lineage>
</organism>
<gene>
    <name evidence="3" type="primary">DYNC2H1_5</name>
    <name evidence="3" type="ORF">FOZ63_007973</name>
</gene>
<evidence type="ECO:0000259" key="2">
    <source>
        <dbReference type="Pfam" id="PF12777"/>
    </source>
</evidence>
<dbReference type="PANTHER" id="PTHR45703">
    <property type="entry name" value="DYNEIN HEAVY CHAIN"/>
    <property type="match status" value="1"/>
</dbReference>
<accession>A0A7J6UQL2</accession>
<keyword evidence="1" id="KW-0175">Coiled coil</keyword>
<comment type="caution">
    <text evidence="3">The sequence shown here is derived from an EMBL/GenBank/DDBJ whole genome shotgun (WGS) entry which is preliminary data.</text>
</comment>
<feature type="coiled-coil region" evidence="1">
    <location>
        <begin position="101"/>
        <end position="173"/>
    </location>
</feature>